<evidence type="ECO:0000313" key="3">
    <source>
        <dbReference type="Proteomes" id="UP000032503"/>
    </source>
</evidence>
<sequence>MKLKHEVLPANAPLFSDDIVAVARSVSGVDLDYSVDSLEQVDGLIGGFRAQGVTEERFAETLFGFGCYVGEVMVRHAGGSWTTSAGTALEAYASFPLLVSLPPENLSNPIGKVFKAFRNGESDSIAQFYRAMTSN</sequence>
<dbReference type="EMBL" id="FUYG01000002">
    <property type="protein sequence ID" value="SKA84756.1"/>
    <property type="molecule type" value="Genomic_DNA"/>
</dbReference>
<reference evidence="2" key="4">
    <citation type="submission" date="2017-02" db="EMBL/GenBank/DDBJ databases">
        <authorList>
            <person name="Peterson S.W."/>
        </authorList>
    </citation>
    <scope>NUCLEOTIDE SEQUENCE [LARGE SCALE GENOMIC DNA]</scope>
    <source>
        <strain evidence="2">VKM Ac-2052</strain>
    </source>
</reference>
<accession>A0A1T4X5C9</accession>
<dbReference type="Proteomes" id="UP000189735">
    <property type="component" value="Unassembled WGS sequence"/>
</dbReference>
<reference evidence="1" key="2">
    <citation type="submission" date="2015-02" db="EMBL/GenBank/DDBJ databases">
        <authorList>
            <person name="Vasilyev I.Y."/>
            <person name="Siniagina M.N."/>
            <person name="Malanin S.Y."/>
            <person name="Boulygina E.A."/>
            <person name="Grygoryeva T.V."/>
            <person name="Yarullina D.R."/>
            <person name="Ilinskaya O.N."/>
        </authorList>
    </citation>
    <scope>NUCLEOTIDE SEQUENCE</scope>
    <source>
        <strain evidence="1">VKM Ac-1804</strain>
    </source>
</reference>
<evidence type="ECO:0008006" key="5">
    <source>
        <dbReference type="Google" id="ProtNLM"/>
    </source>
</evidence>
<name>A0A1T4X5C9_9MICO</name>
<dbReference type="AlphaFoldDB" id="A0A1T4X5C9"/>
<dbReference type="EMBL" id="JYFC01000008">
    <property type="protein sequence ID" value="KJC63287.1"/>
    <property type="molecule type" value="Genomic_DNA"/>
</dbReference>
<dbReference type="Proteomes" id="UP000032503">
    <property type="component" value="Unassembled WGS sequence"/>
</dbReference>
<organism evidence="2 4">
    <name type="scientific">Agreia bicolorata</name>
    <dbReference type="NCBI Taxonomy" id="110935"/>
    <lineage>
        <taxon>Bacteria</taxon>
        <taxon>Bacillati</taxon>
        <taxon>Actinomycetota</taxon>
        <taxon>Actinomycetes</taxon>
        <taxon>Micrococcales</taxon>
        <taxon>Microbacteriaceae</taxon>
        <taxon>Agreia</taxon>
    </lineage>
</organism>
<gene>
    <name evidence="2" type="ORF">SAMN06295879_0650</name>
    <name evidence="1" type="ORF">TZ00_16665</name>
</gene>
<protein>
    <recommendedName>
        <fullName evidence="5">DUF3806 domain-containing protein</fullName>
    </recommendedName>
</protein>
<proteinExistence type="predicted"/>
<evidence type="ECO:0000313" key="4">
    <source>
        <dbReference type="Proteomes" id="UP000189735"/>
    </source>
</evidence>
<evidence type="ECO:0000313" key="1">
    <source>
        <dbReference type="EMBL" id="KJC63287.1"/>
    </source>
</evidence>
<keyword evidence="3" id="KW-1185">Reference proteome</keyword>
<reference evidence="1 3" key="1">
    <citation type="journal article" date="2001" name="Int. J. Syst. Evol. Microbiol.">
        <title>Agreia bicolorata gen. nov., sp. nov., to accommodate actinobacteria isolated from narrow reed grass infected by the nematode Heteroanguina graminophila.</title>
        <authorList>
            <person name="Evtushenko L.I."/>
            <person name="Dorofeeva L.V."/>
            <person name="Dobrovolskaya T.G."/>
            <person name="Streshinskaya G.M."/>
            <person name="Subbotin S.A."/>
            <person name="Tiedje J.M."/>
        </authorList>
    </citation>
    <scope>NUCLEOTIDE SEQUENCE [LARGE SCALE GENOMIC DNA]</scope>
    <source>
        <strain evidence="1 3">VKM Ac-1804</strain>
    </source>
</reference>
<reference evidence="4" key="3">
    <citation type="submission" date="2017-02" db="EMBL/GenBank/DDBJ databases">
        <authorList>
            <person name="Varghese N."/>
            <person name="Submissions S."/>
        </authorList>
    </citation>
    <scope>NUCLEOTIDE SEQUENCE [LARGE SCALE GENOMIC DNA]</scope>
    <source>
        <strain evidence="4">VKM Ac-2052</strain>
    </source>
</reference>
<dbReference type="RefSeq" id="WP_044443405.1">
    <property type="nucleotide sequence ID" value="NZ_FUYG01000002.1"/>
</dbReference>
<evidence type="ECO:0000313" key="2">
    <source>
        <dbReference type="EMBL" id="SKA84756.1"/>
    </source>
</evidence>